<comment type="caution">
    <text evidence="2">The sequence shown here is derived from an EMBL/GenBank/DDBJ whole genome shotgun (WGS) entry which is preliminary data.</text>
</comment>
<gene>
    <name evidence="2" type="ORF">AYI69_g5995</name>
</gene>
<evidence type="ECO:0000313" key="3">
    <source>
        <dbReference type="Proteomes" id="UP000187429"/>
    </source>
</evidence>
<sequence>MHNPPDLINVNPKLPDLLNFSFDSANSLLSSFNFLKNGSTLNKISISPQNLIAISLPHHFESNRSFSNDKFHNLTPETNSSESFELSEKNLFNIFKIVNISDKNASHSHNKPNSTLRVFPVGQLSTNYNNPVVSDTSFNHENSKSLSINRKSNNSGFWWSPDGDFVAISDSFGSISVFYQSSSLNKWSPIDQVNIKSPVSSLLWISSKRKYISNISFLAKGSKKSKANKLLKPNIDISLTRTSPSQISKFSNFFFTLSISGRLNSFNVENKLYMNSFIDIPTPLENKKKSGHWVITHSDISVTNFDCFEDYHKSKSLVDLLQKPTHPKNFTYLSVLVHWQLFEDDSFKNDLSELSIAFHIIEIDPLHQSFQIISSSTIKPEPLPYHTTIVKLLPENNIFHSLSTSNETNISRLPRIIIVQTKPPETTSSEYDSTSYETIIVSYDPIVKKPAKIESSKVVKLKFNKVLNFRNFRSTDDKNKFIHGYPIGVQILQPSSVLDSNFLSKIDLFNSKNLYHLPWVVFWSNGEVTKFCYKISSGNLMSNDFDTIIPSSGSLSNQWKSWAVSGALTPDCTNLLRVGINFQKKENRLVSVNCGDLELINLSTLDIFSFFAGSQPTFFSLEDEPSSIRKGRLELSKENTFGAMLSLRIINGHDTSDIISLMVESVNSKDKKLNIEDTLSHAIDFLCGATNSKTISLSPLDPKSSLFITFFGVVMKIFSLINPNSSASTSMGIILHLASVSSAYHSAITSTSRSLTQHSPNFCNTDPQDPISFISASFIPTFFLKTSETKQATDNNTVFSNTPSFEDWASQFPVYLSQAIWAANVLTYMLKEFLSLFQSHQSISTLINPSVDTKSIGTDPNLLESPSLLVLLLNVQILTSIIDSISLIIMLKNDISNKLLVIYQSANDTFSNSSWVLPRSQETLIQFHRQLYTTLNSLPIPIEATETFFKKVLALVKSESAAFKSLSSFDCSKLLISGLVNQSLSTIIPKISKLFTNTILSLEKISFSIPNSHPSLLLHKKDLVNLILSYRSVCINVFDSSQSHLVTSIPQKHTNGNLFDKSSTDDSLTKIPENSHLWYTRTYENPNLQKPSIKFEPETIAVQSGLKSANRPATPDAQIINVENTNSFTPHGSLLPVGQNNNEKQQKSGLSSDISISKSSISGEPYLISLFPSIKPDFLNFPFIDCVRKSFISPPIQSLFSHYHTMPSDFEKSQLLDIGHSVSDSVLRVCSMCGQLSSFNPPPFTNSLLNTPVNQPLCQNKFEFGDSNGQSNNNLSRLSTSKSTDLNIPVYQNSGSSADTLTGSPPFILNNKVLDNDRRSEFGGVFNLIDFIPENSSEANFKPFSQQESDYYRYYNLWIRRYDLVCICGGSWISI</sequence>
<name>A0A1R1Y2B8_9FUNG</name>
<dbReference type="EMBL" id="LSSM01002609">
    <property type="protein sequence ID" value="OMJ21033.1"/>
    <property type="molecule type" value="Genomic_DNA"/>
</dbReference>
<dbReference type="OrthoDB" id="5574287at2759"/>
<evidence type="ECO:0000313" key="2">
    <source>
        <dbReference type="EMBL" id="OMJ21033.1"/>
    </source>
</evidence>
<feature type="region of interest" description="Disordered" evidence="1">
    <location>
        <begin position="1131"/>
        <end position="1153"/>
    </location>
</feature>
<dbReference type="Proteomes" id="UP000187429">
    <property type="component" value="Unassembled WGS sequence"/>
</dbReference>
<proteinExistence type="predicted"/>
<keyword evidence="3" id="KW-1185">Reference proteome</keyword>
<organism evidence="2 3">
    <name type="scientific">Smittium culicis</name>
    <dbReference type="NCBI Taxonomy" id="133412"/>
    <lineage>
        <taxon>Eukaryota</taxon>
        <taxon>Fungi</taxon>
        <taxon>Fungi incertae sedis</taxon>
        <taxon>Zoopagomycota</taxon>
        <taxon>Kickxellomycotina</taxon>
        <taxon>Harpellomycetes</taxon>
        <taxon>Harpellales</taxon>
        <taxon>Legeriomycetaceae</taxon>
        <taxon>Smittium</taxon>
    </lineage>
</organism>
<evidence type="ECO:0000256" key="1">
    <source>
        <dbReference type="SAM" id="MobiDB-lite"/>
    </source>
</evidence>
<protein>
    <submittedName>
        <fullName evidence="2">Uncharacterized protein</fullName>
    </submittedName>
</protein>
<accession>A0A1R1Y2B8</accession>
<reference evidence="3" key="1">
    <citation type="submission" date="2017-01" db="EMBL/GenBank/DDBJ databases">
        <authorList>
            <person name="Wang Y."/>
            <person name="White M."/>
            <person name="Kvist S."/>
            <person name="Moncalvo J.-M."/>
        </authorList>
    </citation>
    <scope>NUCLEOTIDE SEQUENCE [LARGE SCALE GENOMIC DNA]</scope>
    <source>
        <strain evidence="3">ID-206-W2</strain>
    </source>
</reference>